<gene>
    <name evidence="1" type="ORF">SAMN05444370_104104</name>
</gene>
<dbReference type="Pfam" id="PF13328">
    <property type="entry name" value="HD_4"/>
    <property type="match status" value="1"/>
</dbReference>
<name>A0A1H4A7E1_9RHOB</name>
<evidence type="ECO:0000313" key="1">
    <source>
        <dbReference type="EMBL" id="SEA31939.1"/>
    </source>
</evidence>
<dbReference type="STRING" id="89524.SAMN05444370_104104"/>
<reference evidence="1 2" key="1">
    <citation type="submission" date="2016-10" db="EMBL/GenBank/DDBJ databases">
        <authorList>
            <person name="de Groot N.N."/>
        </authorList>
    </citation>
    <scope>NUCLEOTIDE SEQUENCE [LARGE SCALE GENOMIC DNA]</scope>
    <source>
        <strain evidence="1 2">DSM 15345</strain>
    </source>
</reference>
<organism evidence="1 2">
    <name type="scientific">Rubrimonas cliftonensis</name>
    <dbReference type="NCBI Taxonomy" id="89524"/>
    <lineage>
        <taxon>Bacteria</taxon>
        <taxon>Pseudomonadati</taxon>
        <taxon>Pseudomonadota</taxon>
        <taxon>Alphaproteobacteria</taxon>
        <taxon>Rhodobacterales</taxon>
        <taxon>Paracoccaceae</taxon>
        <taxon>Rubrimonas</taxon>
    </lineage>
</organism>
<dbReference type="InterPro" id="IPR052194">
    <property type="entry name" value="MESH1"/>
</dbReference>
<evidence type="ECO:0000313" key="2">
    <source>
        <dbReference type="Proteomes" id="UP000198703"/>
    </source>
</evidence>
<keyword evidence="1" id="KW-0378">Hydrolase</keyword>
<proteinExistence type="predicted"/>
<dbReference type="SUPFAM" id="SSF109604">
    <property type="entry name" value="HD-domain/PDEase-like"/>
    <property type="match status" value="1"/>
</dbReference>
<dbReference type="AlphaFoldDB" id="A0A1H4A7E1"/>
<dbReference type="PANTHER" id="PTHR46246">
    <property type="entry name" value="GUANOSINE-3',5'-BIS(DIPHOSPHATE) 3'-PYROPHOSPHOHYDROLASE MESH1"/>
    <property type="match status" value="1"/>
</dbReference>
<dbReference type="Proteomes" id="UP000198703">
    <property type="component" value="Unassembled WGS sequence"/>
</dbReference>
<dbReference type="PANTHER" id="PTHR46246:SF1">
    <property type="entry name" value="GUANOSINE-3',5'-BIS(DIPHOSPHATE) 3'-PYROPHOSPHOHYDROLASE MESH1"/>
    <property type="match status" value="1"/>
</dbReference>
<keyword evidence="2" id="KW-1185">Reference proteome</keyword>
<dbReference type="OrthoDB" id="9802385at2"/>
<dbReference type="Gene3D" id="1.10.3210.10">
    <property type="entry name" value="Hypothetical protein af1432"/>
    <property type="match status" value="1"/>
</dbReference>
<dbReference type="RefSeq" id="WP_093251933.1">
    <property type="nucleotide sequence ID" value="NZ_FNQM01000004.1"/>
</dbReference>
<dbReference type="EMBL" id="FNQM01000004">
    <property type="protein sequence ID" value="SEA31939.1"/>
    <property type="molecule type" value="Genomic_DNA"/>
</dbReference>
<accession>A0A1H4A7E1</accession>
<dbReference type="GO" id="GO:0008893">
    <property type="term" value="F:guanosine-3',5'-bis(diphosphate) 3'-diphosphatase activity"/>
    <property type="evidence" value="ECO:0007669"/>
    <property type="project" value="TreeGrafter"/>
</dbReference>
<protein>
    <submittedName>
        <fullName evidence="1">Guanosine-3',5'-bis(Diphosphate) 3'-pyrophosphohydrolase</fullName>
    </submittedName>
</protein>
<sequence>MIDLVRIADAYALAAHGHAGQTRKGPGDIPYINHPCDVAALVARHGGSPEAVLAAVLHDMVEDTDATVAGLAERFGAEVAGVVDELTDREGWEALPLAERKALQAAHIRGASASARLVKLADQTSNVADLAQMPAAKNRARNRVYLDGARAIAAACQGVSPGLEAEFEKASAALEAALEQTGSGPRQGGAQQ</sequence>